<reference evidence="3" key="1">
    <citation type="submission" date="2023-02" db="EMBL/GenBank/DDBJ databases">
        <title>Description and genomic characterization of Salipiger bruguierae sp. nov., isolated from the sediment of mangrove plant Bruguiera sexangula.</title>
        <authorList>
            <person name="Long M."/>
        </authorList>
    </citation>
    <scope>NUCLEOTIDE SEQUENCE</scope>
    <source>
        <strain evidence="3">H15</strain>
    </source>
</reference>
<dbReference type="RefSeq" id="WP_353472302.1">
    <property type="nucleotide sequence ID" value="NZ_CP123384.1"/>
</dbReference>
<evidence type="ECO:0000259" key="2">
    <source>
        <dbReference type="Pfam" id="PF09832"/>
    </source>
</evidence>
<keyword evidence="1" id="KW-0732">Signal</keyword>
<dbReference type="InterPro" id="IPR018637">
    <property type="entry name" value="DUF2059"/>
</dbReference>
<feature type="chain" id="PRO_5043975337" evidence="1">
    <location>
        <begin position="21"/>
        <end position="269"/>
    </location>
</feature>
<feature type="signal peptide" evidence="1">
    <location>
        <begin position="1"/>
        <end position="20"/>
    </location>
</feature>
<dbReference type="Pfam" id="PF09832">
    <property type="entry name" value="DUF2059"/>
    <property type="match status" value="1"/>
</dbReference>
<evidence type="ECO:0000313" key="3">
    <source>
        <dbReference type="EMBL" id="XCC93481.1"/>
    </source>
</evidence>
<feature type="domain" description="DUF2059" evidence="2">
    <location>
        <begin position="74"/>
        <end position="132"/>
    </location>
</feature>
<name>A0AAU8AFW9_9RHOB</name>
<evidence type="ECO:0000256" key="1">
    <source>
        <dbReference type="SAM" id="SignalP"/>
    </source>
</evidence>
<accession>A0AAU8AFW9</accession>
<proteinExistence type="predicted"/>
<dbReference type="AlphaFoldDB" id="A0AAU8AFW9"/>
<gene>
    <name evidence="3" type="ORF">PVT71_13490</name>
</gene>
<dbReference type="EMBL" id="CP123384">
    <property type="protein sequence ID" value="XCC93481.1"/>
    <property type="molecule type" value="Genomic_DNA"/>
</dbReference>
<organism evidence="3">
    <name type="scientific">Alloyangia sp. H15</name>
    <dbReference type="NCBI Taxonomy" id="3029062"/>
    <lineage>
        <taxon>Bacteria</taxon>
        <taxon>Pseudomonadati</taxon>
        <taxon>Pseudomonadota</taxon>
        <taxon>Alphaproteobacteria</taxon>
        <taxon>Rhodobacterales</taxon>
        <taxon>Roseobacteraceae</taxon>
        <taxon>Alloyangia</taxon>
    </lineage>
</organism>
<protein>
    <submittedName>
        <fullName evidence="3">DUF2059 domain-containing protein</fullName>
    </submittedName>
</protein>
<sequence length="269" mass="29912">MFSRLAACAAVFLCAMPVHADPVDALLDAMKIHDLVEIMREEGRGYAADLAKDMLPAGESANWRQSIDRLYAPEAMEEVVRTGFAQSLGDTDVTPLLAYFTSDEGQKVVDLELGARREMIDEAVEAEARDALRRREVGQDSRLDRLDRFVAANDLLETNVVGALNSSFQFYLGLVDGGGLEMTEPEIVEEVWMQEEATRSDTREWLYAYLLKAYEPLSDAELDAYTDISATPEGMALNRALFAGFNHMYEEISYGLGLAAAREMMAQDL</sequence>